<dbReference type="InterPro" id="IPR011251">
    <property type="entry name" value="Luciferase-like_dom"/>
</dbReference>
<evidence type="ECO:0000313" key="8">
    <source>
        <dbReference type="Proteomes" id="UP000184452"/>
    </source>
</evidence>
<dbReference type="Gene3D" id="3.20.20.30">
    <property type="entry name" value="Luciferase-like domain"/>
    <property type="match status" value="1"/>
</dbReference>
<evidence type="ECO:0000259" key="6">
    <source>
        <dbReference type="Pfam" id="PF00296"/>
    </source>
</evidence>
<dbReference type="PANTHER" id="PTHR42847:SF4">
    <property type="entry name" value="ALKANESULFONATE MONOOXYGENASE-RELATED"/>
    <property type="match status" value="1"/>
</dbReference>
<proteinExistence type="predicted"/>
<keyword evidence="8" id="KW-1185">Reference proteome</keyword>
<name>A0A1M6NMD4_9ACTN</name>
<reference evidence="7 8" key="1">
    <citation type="submission" date="2016-11" db="EMBL/GenBank/DDBJ databases">
        <authorList>
            <person name="Jaros S."/>
            <person name="Januszkiewicz K."/>
            <person name="Wedrychowicz H."/>
        </authorList>
    </citation>
    <scope>NUCLEOTIDE SEQUENCE [LARGE SCALE GENOMIC DNA]</scope>
    <source>
        <strain evidence="7 8">CGMCC 4.5723</strain>
    </source>
</reference>
<feature type="domain" description="Luciferase-like" evidence="6">
    <location>
        <begin position="25"/>
        <end position="335"/>
    </location>
</feature>
<keyword evidence="1" id="KW-0285">Flavoprotein</keyword>
<dbReference type="InterPro" id="IPR050172">
    <property type="entry name" value="SsuD_RutA_monooxygenase"/>
</dbReference>
<dbReference type="Proteomes" id="UP000184452">
    <property type="component" value="Unassembled WGS sequence"/>
</dbReference>
<dbReference type="PANTHER" id="PTHR42847">
    <property type="entry name" value="ALKANESULFONATE MONOOXYGENASE"/>
    <property type="match status" value="1"/>
</dbReference>
<dbReference type="STRING" id="758803.SAMN05421803_11210"/>
<keyword evidence="2" id="KW-0288">FMN</keyword>
<feature type="region of interest" description="Disordered" evidence="5">
    <location>
        <begin position="1"/>
        <end position="20"/>
    </location>
</feature>
<evidence type="ECO:0000256" key="5">
    <source>
        <dbReference type="SAM" id="MobiDB-lite"/>
    </source>
</evidence>
<dbReference type="Pfam" id="PF00296">
    <property type="entry name" value="Bac_luciferase"/>
    <property type="match status" value="1"/>
</dbReference>
<evidence type="ECO:0000256" key="1">
    <source>
        <dbReference type="ARBA" id="ARBA00022630"/>
    </source>
</evidence>
<dbReference type="GO" id="GO:0046306">
    <property type="term" value="P:alkanesulfonate catabolic process"/>
    <property type="evidence" value="ECO:0007669"/>
    <property type="project" value="TreeGrafter"/>
</dbReference>
<gene>
    <name evidence="7" type="ORF">SAMN05421803_11210</name>
</gene>
<dbReference type="EMBL" id="FQZK01000012">
    <property type="protein sequence ID" value="SHJ96845.1"/>
    <property type="molecule type" value="Genomic_DNA"/>
</dbReference>
<evidence type="ECO:0000256" key="4">
    <source>
        <dbReference type="ARBA" id="ARBA00023033"/>
    </source>
</evidence>
<sequence length="374" mass="41048">MPPTNTASEESELSESGGTTAADTEYGVFLPIGSGGWIVSDTAPHPEATYAYNRRAAVLAERYGLDFVMSMGKWRGYGGTTDHWGRTLESITMMAGLAEATERVKVWATVHTNLFHPAVTAKMFTTLQEIAGGRAGMNIVVGAYAEEFSQMGLWDGGLSHADRYRWTEEWTSVLERLWTEPSVDHDGEYFHLDDCRSLPHPAQRPTLIAAGRSEAGLEFQSRHCDGSFLTAQDLPGLREASHDVKLRAEKQGRTIRTYSMLTVVMADTDEEAEARRTAYGRGADVEALVNMKVSWGLPPERALSLTAERPEDEAFQTPFVTGSPETVAERIREIVGFAELDGLMLIFPDYHADLADFGERVMPLLRPAGAGAGP</sequence>
<keyword evidence="3" id="KW-0560">Oxidoreductase</keyword>
<organism evidence="7 8">
    <name type="scientific">Nocardiopsis flavescens</name>
    <dbReference type="NCBI Taxonomy" id="758803"/>
    <lineage>
        <taxon>Bacteria</taxon>
        <taxon>Bacillati</taxon>
        <taxon>Actinomycetota</taxon>
        <taxon>Actinomycetes</taxon>
        <taxon>Streptosporangiales</taxon>
        <taxon>Nocardiopsidaceae</taxon>
        <taxon>Nocardiopsis</taxon>
    </lineage>
</organism>
<keyword evidence="4" id="KW-0503">Monooxygenase</keyword>
<evidence type="ECO:0000313" key="7">
    <source>
        <dbReference type="EMBL" id="SHJ96845.1"/>
    </source>
</evidence>
<accession>A0A1M6NMD4</accession>
<dbReference type="InterPro" id="IPR036661">
    <property type="entry name" value="Luciferase-like_sf"/>
</dbReference>
<dbReference type="CDD" id="cd01094">
    <property type="entry name" value="Alkanesulfonate_monoxygenase"/>
    <property type="match status" value="1"/>
</dbReference>
<evidence type="ECO:0000256" key="3">
    <source>
        <dbReference type="ARBA" id="ARBA00023002"/>
    </source>
</evidence>
<dbReference type="GO" id="GO:0008726">
    <property type="term" value="F:alkanesulfonate monooxygenase activity"/>
    <property type="evidence" value="ECO:0007669"/>
    <property type="project" value="TreeGrafter"/>
</dbReference>
<dbReference type="AlphaFoldDB" id="A0A1M6NMD4"/>
<dbReference type="SUPFAM" id="SSF51679">
    <property type="entry name" value="Bacterial luciferase-like"/>
    <property type="match status" value="1"/>
</dbReference>
<protein>
    <submittedName>
        <fullName evidence="7">Pyrimidine oxygenase</fullName>
    </submittedName>
</protein>
<evidence type="ECO:0000256" key="2">
    <source>
        <dbReference type="ARBA" id="ARBA00022643"/>
    </source>
</evidence>